<evidence type="ECO:0000313" key="2">
    <source>
        <dbReference type="Proteomes" id="UP000747399"/>
    </source>
</evidence>
<comment type="caution">
    <text evidence="1">The sequence shown here is derived from an EMBL/GenBank/DDBJ whole genome shotgun (WGS) entry which is preliminary data.</text>
</comment>
<accession>A0A8J4F0C2</accession>
<gene>
    <name evidence="1" type="ORF">Vafri_7262</name>
</gene>
<dbReference type="EMBL" id="BNCO01000010">
    <property type="protein sequence ID" value="GIL51193.1"/>
    <property type="molecule type" value="Genomic_DNA"/>
</dbReference>
<proteinExistence type="predicted"/>
<reference evidence="1" key="1">
    <citation type="journal article" date="2021" name="Proc. Natl. Acad. Sci. U.S.A.">
        <title>Three genomes in the algal genus Volvox reveal the fate of a haploid sex-determining region after a transition to homothallism.</title>
        <authorList>
            <person name="Yamamoto K."/>
            <person name="Hamaji T."/>
            <person name="Kawai-Toyooka H."/>
            <person name="Matsuzaki R."/>
            <person name="Takahashi F."/>
            <person name="Nishimura Y."/>
            <person name="Kawachi M."/>
            <person name="Noguchi H."/>
            <person name="Minakuchi Y."/>
            <person name="Umen J.G."/>
            <person name="Toyoda A."/>
            <person name="Nozaki H."/>
        </authorList>
    </citation>
    <scope>NUCLEOTIDE SEQUENCE</scope>
    <source>
        <strain evidence="1">NIES-3780</strain>
    </source>
</reference>
<dbReference type="Proteomes" id="UP000747399">
    <property type="component" value="Unassembled WGS sequence"/>
</dbReference>
<organism evidence="1 2">
    <name type="scientific">Volvox africanus</name>
    <dbReference type="NCBI Taxonomy" id="51714"/>
    <lineage>
        <taxon>Eukaryota</taxon>
        <taxon>Viridiplantae</taxon>
        <taxon>Chlorophyta</taxon>
        <taxon>core chlorophytes</taxon>
        <taxon>Chlorophyceae</taxon>
        <taxon>CS clade</taxon>
        <taxon>Chlamydomonadales</taxon>
        <taxon>Volvocaceae</taxon>
        <taxon>Volvox</taxon>
    </lineage>
</organism>
<keyword evidence="2" id="KW-1185">Reference proteome</keyword>
<dbReference type="AlphaFoldDB" id="A0A8J4F0C2"/>
<sequence length="104" mass="11664">CPDQNVCVYLKVSVRPSLRCEGLRLTCRSVLTAMSHVTAAGMLRTLATYEANARQKEVVSHAIWKSLVELDDVYGVYDDLRRQDDERLITQIYSGAALEPLGLH</sequence>
<protein>
    <submittedName>
        <fullName evidence="1">Uncharacterized protein</fullName>
    </submittedName>
</protein>
<name>A0A8J4F0C2_9CHLO</name>
<feature type="non-terminal residue" evidence="1">
    <location>
        <position position="1"/>
    </location>
</feature>
<evidence type="ECO:0000313" key="1">
    <source>
        <dbReference type="EMBL" id="GIL51193.1"/>
    </source>
</evidence>